<protein>
    <submittedName>
        <fullName evidence="1">Uncharacterized protein</fullName>
    </submittedName>
</protein>
<organism evidence="1">
    <name type="scientific">marine sediment metagenome</name>
    <dbReference type="NCBI Taxonomy" id="412755"/>
    <lineage>
        <taxon>unclassified sequences</taxon>
        <taxon>metagenomes</taxon>
        <taxon>ecological metagenomes</taxon>
    </lineage>
</organism>
<accession>A0A0F9LM75</accession>
<dbReference type="EMBL" id="LAZR01006136">
    <property type="protein sequence ID" value="KKM94468.1"/>
    <property type="molecule type" value="Genomic_DNA"/>
</dbReference>
<name>A0A0F9LM75_9ZZZZ</name>
<proteinExistence type="predicted"/>
<evidence type="ECO:0000313" key="1">
    <source>
        <dbReference type="EMBL" id="KKM94468.1"/>
    </source>
</evidence>
<sequence length="64" mass="7086">MTTTLTRQVQCMKPFCGGQLFLDGTSGERRCLLCAREAMMLKPLPLVPGSSWKRGNGKVKLTDQ</sequence>
<dbReference type="AlphaFoldDB" id="A0A0F9LM75"/>
<comment type="caution">
    <text evidence="1">The sequence shown here is derived from an EMBL/GenBank/DDBJ whole genome shotgun (WGS) entry which is preliminary data.</text>
</comment>
<gene>
    <name evidence="1" type="ORF">LCGC14_1198090</name>
</gene>
<reference evidence="1" key="1">
    <citation type="journal article" date="2015" name="Nature">
        <title>Complex archaea that bridge the gap between prokaryotes and eukaryotes.</title>
        <authorList>
            <person name="Spang A."/>
            <person name="Saw J.H."/>
            <person name="Jorgensen S.L."/>
            <person name="Zaremba-Niedzwiedzka K."/>
            <person name="Martijn J."/>
            <person name="Lind A.E."/>
            <person name="van Eijk R."/>
            <person name="Schleper C."/>
            <person name="Guy L."/>
            <person name="Ettema T.J."/>
        </authorList>
    </citation>
    <scope>NUCLEOTIDE SEQUENCE</scope>
</reference>